<dbReference type="AlphaFoldDB" id="A0A975K063"/>
<sequence length="326" mass="36519">MDDGPRDMRGREFELLVETALFSILDIESVEREPRLRADVRPDLVAHLRNGRTAIIEVKLVTPATSVRLDQAADTLRHYREAYVGVFGMSDPAPQLVLVVSGVLAPERISDLLELGVDIVIDGPALRQAAPELPWPDPVAGKRRGTTDAVVFRNAQLIEKLRQVAPGRADWPAHQRTVQDILAAVLSPPLALPLSEHPNRSRVNRRDIIFPNYADHGVWKFLRDHYQAHYVVVDTKNYVGSIKKNDILQTANYLNAHGAGLFGIITCRNSGDRSADVTRREQWIVHRKLIIVLNDDDLKQMVSFASDGSDPAIVVRQKVEDFRLGF</sequence>
<organism evidence="1 2">
    <name type="scientific">Mycobacterium spongiae</name>
    <dbReference type="NCBI Taxonomy" id="886343"/>
    <lineage>
        <taxon>Bacteria</taxon>
        <taxon>Bacillati</taxon>
        <taxon>Actinomycetota</taxon>
        <taxon>Actinomycetes</taxon>
        <taxon>Mycobacteriales</taxon>
        <taxon>Mycobacteriaceae</taxon>
        <taxon>Mycobacterium</taxon>
    </lineage>
</organism>
<dbReference type="EMBL" id="CP046600">
    <property type="protein sequence ID" value="QUR68940.1"/>
    <property type="molecule type" value="Genomic_DNA"/>
</dbReference>
<reference evidence="1" key="1">
    <citation type="submission" date="2019-12" db="EMBL/GenBank/DDBJ databases">
        <title>Mycobacterium spongiae sp. nov.</title>
        <authorList>
            <person name="Stinear T."/>
        </authorList>
    </citation>
    <scope>NUCLEOTIDE SEQUENCE</scope>
    <source>
        <strain evidence="1">FSD4b-SM</strain>
    </source>
</reference>
<proteinExistence type="predicted"/>
<protein>
    <recommendedName>
        <fullName evidence="3">Restriction endonuclease type IV Mrr domain-containing protein</fullName>
    </recommendedName>
</protein>
<evidence type="ECO:0000313" key="1">
    <source>
        <dbReference type="EMBL" id="QUR68940.1"/>
    </source>
</evidence>
<evidence type="ECO:0008006" key="3">
    <source>
        <dbReference type="Google" id="ProtNLM"/>
    </source>
</evidence>
<accession>A0A975K063</accession>
<dbReference type="RefSeq" id="WP_211696530.1">
    <property type="nucleotide sequence ID" value="NZ_CP046600.1"/>
</dbReference>
<name>A0A975K063_9MYCO</name>
<dbReference type="KEGG" id="mspg:F6B93_19345"/>
<keyword evidence="2" id="KW-1185">Reference proteome</keyword>
<gene>
    <name evidence="1" type="ORF">F6B93_19345</name>
</gene>
<evidence type="ECO:0000313" key="2">
    <source>
        <dbReference type="Proteomes" id="UP000682202"/>
    </source>
</evidence>
<dbReference type="Proteomes" id="UP000682202">
    <property type="component" value="Chromosome"/>
</dbReference>